<keyword evidence="2" id="KW-1185">Reference proteome</keyword>
<dbReference type="AlphaFoldDB" id="A0AAD4DUU6"/>
<dbReference type="EMBL" id="JABBWK010000082">
    <property type="protein sequence ID" value="KAG1894295.1"/>
    <property type="molecule type" value="Genomic_DNA"/>
</dbReference>
<proteinExistence type="predicted"/>
<dbReference type="RefSeq" id="XP_041219871.1">
    <property type="nucleotide sequence ID" value="XM_041375837.1"/>
</dbReference>
<sequence>MIVPTNKVKDIINERATLTYTSRTNQPVHWYYCLDKHNGREIGSIELRNHLGGLHSGSTLQRMGKIPLVIGMPVMIGQNFDVDAGIMNG</sequence>
<dbReference type="Proteomes" id="UP001195769">
    <property type="component" value="Unassembled WGS sequence"/>
</dbReference>
<gene>
    <name evidence="1" type="ORF">F5891DRAFT_961777</name>
</gene>
<dbReference type="GeneID" id="64670135"/>
<evidence type="ECO:0000313" key="2">
    <source>
        <dbReference type="Proteomes" id="UP001195769"/>
    </source>
</evidence>
<name>A0AAD4DUU6_9AGAM</name>
<evidence type="ECO:0000313" key="1">
    <source>
        <dbReference type="EMBL" id="KAG1894295.1"/>
    </source>
</evidence>
<organism evidence="1 2">
    <name type="scientific">Suillus fuscotomentosus</name>
    <dbReference type="NCBI Taxonomy" id="1912939"/>
    <lineage>
        <taxon>Eukaryota</taxon>
        <taxon>Fungi</taxon>
        <taxon>Dikarya</taxon>
        <taxon>Basidiomycota</taxon>
        <taxon>Agaricomycotina</taxon>
        <taxon>Agaricomycetes</taxon>
        <taxon>Agaricomycetidae</taxon>
        <taxon>Boletales</taxon>
        <taxon>Suillineae</taxon>
        <taxon>Suillaceae</taxon>
        <taxon>Suillus</taxon>
    </lineage>
</organism>
<reference evidence="1" key="1">
    <citation type="journal article" date="2020" name="New Phytol.">
        <title>Comparative genomics reveals dynamic genome evolution in host specialist ectomycorrhizal fungi.</title>
        <authorList>
            <person name="Lofgren L.A."/>
            <person name="Nguyen N.H."/>
            <person name="Vilgalys R."/>
            <person name="Ruytinx J."/>
            <person name="Liao H.L."/>
            <person name="Branco S."/>
            <person name="Kuo A."/>
            <person name="LaButti K."/>
            <person name="Lipzen A."/>
            <person name="Andreopoulos W."/>
            <person name="Pangilinan J."/>
            <person name="Riley R."/>
            <person name="Hundley H."/>
            <person name="Na H."/>
            <person name="Barry K."/>
            <person name="Grigoriev I.V."/>
            <person name="Stajich J.E."/>
            <person name="Kennedy P.G."/>
        </authorList>
    </citation>
    <scope>NUCLEOTIDE SEQUENCE</scope>
    <source>
        <strain evidence="1">FC203</strain>
    </source>
</reference>
<protein>
    <submittedName>
        <fullName evidence="1">Uncharacterized protein</fullName>
    </submittedName>
</protein>
<accession>A0AAD4DUU6</accession>
<feature type="non-terminal residue" evidence="1">
    <location>
        <position position="89"/>
    </location>
</feature>
<comment type="caution">
    <text evidence="1">The sequence shown here is derived from an EMBL/GenBank/DDBJ whole genome shotgun (WGS) entry which is preliminary data.</text>
</comment>